<keyword evidence="3" id="KW-0963">Cytoplasm</keyword>
<dbReference type="GO" id="GO:0000774">
    <property type="term" value="F:adenyl-nucleotide exchange factor activity"/>
    <property type="evidence" value="ECO:0007669"/>
    <property type="project" value="InterPro"/>
</dbReference>
<name>A0A350H9S3_UNCW3</name>
<evidence type="ECO:0000313" key="7">
    <source>
        <dbReference type="EMBL" id="HAV92289.1"/>
    </source>
</evidence>
<dbReference type="SUPFAM" id="SSF51064">
    <property type="entry name" value="Head domain of nucleotide exchange factor GrpE"/>
    <property type="match status" value="1"/>
</dbReference>
<dbReference type="Pfam" id="PF01025">
    <property type="entry name" value="GrpE"/>
    <property type="match status" value="1"/>
</dbReference>
<dbReference type="GO" id="GO:0042803">
    <property type="term" value="F:protein homodimerization activity"/>
    <property type="evidence" value="ECO:0007669"/>
    <property type="project" value="InterPro"/>
</dbReference>
<evidence type="ECO:0000256" key="1">
    <source>
        <dbReference type="ARBA" id="ARBA00009054"/>
    </source>
</evidence>
<gene>
    <name evidence="3 7" type="primary">grpE</name>
    <name evidence="7" type="ORF">DCW38_03815</name>
</gene>
<evidence type="ECO:0000256" key="3">
    <source>
        <dbReference type="HAMAP-Rule" id="MF_01151"/>
    </source>
</evidence>
<dbReference type="GO" id="GO:0006457">
    <property type="term" value="P:protein folding"/>
    <property type="evidence" value="ECO:0007669"/>
    <property type="project" value="InterPro"/>
</dbReference>
<keyword evidence="2 3" id="KW-0143">Chaperone</keyword>
<dbReference type="PRINTS" id="PR00773">
    <property type="entry name" value="GRPEPROTEIN"/>
</dbReference>
<protein>
    <recommendedName>
        <fullName evidence="3 4">Protein GrpE</fullName>
    </recommendedName>
    <alternativeName>
        <fullName evidence="3">HSP-70 cofactor</fullName>
    </alternativeName>
</protein>
<comment type="function">
    <text evidence="3 4">Participates actively in the response to hyperosmotic and heat shock by preventing the aggregation of stress-denatured proteins, in association with DnaK and GrpE. It is the nucleotide exchange factor for DnaK and may function as a thermosensor. Unfolded proteins bind initially to DnaJ; upon interaction with the DnaJ-bound protein, DnaK hydrolyzes its bound ATP, resulting in the formation of a stable complex. GrpE releases ADP from DnaK; ATP binding to DnaK triggers the release of the substrate protein, thus completing the reaction cycle. Several rounds of ATP-dependent interactions between DnaJ, DnaK and GrpE are required for fully efficient folding.</text>
</comment>
<evidence type="ECO:0000256" key="6">
    <source>
        <dbReference type="SAM" id="Coils"/>
    </source>
</evidence>
<comment type="similarity">
    <text evidence="1 3 5">Belongs to the GrpE family.</text>
</comment>
<dbReference type="HAMAP" id="MF_01151">
    <property type="entry name" value="GrpE"/>
    <property type="match status" value="1"/>
</dbReference>
<dbReference type="CDD" id="cd00446">
    <property type="entry name" value="GrpE"/>
    <property type="match status" value="1"/>
</dbReference>
<dbReference type="Gene3D" id="3.90.20.20">
    <property type="match status" value="1"/>
</dbReference>
<proteinExistence type="inferred from homology"/>
<dbReference type="Proteomes" id="UP000264062">
    <property type="component" value="Unassembled WGS sequence"/>
</dbReference>
<evidence type="ECO:0000256" key="4">
    <source>
        <dbReference type="RuleBase" id="RU000639"/>
    </source>
</evidence>
<dbReference type="InterPro" id="IPR000740">
    <property type="entry name" value="GrpE"/>
</dbReference>
<dbReference type="GO" id="GO:0051087">
    <property type="term" value="F:protein-folding chaperone binding"/>
    <property type="evidence" value="ECO:0007669"/>
    <property type="project" value="InterPro"/>
</dbReference>
<accession>A0A350H9S3</accession>
<dbReference type="PROSITE" id="PS01071">
    <property type="entry name" value="GRPE"/>
    <property type="match status" value="1"/>
</dbReference>
<organism evidence="7 8">
    <name type="scientific">candidate division WOR-3 bacterium</name>
    <dbReference type="NCBI Taxonomy" id="2052148"/>
    <lineage>
        <taxon>Bacteria</taxon>
        <taxon>Bacteria division WOR-3</taxon>
    </lineage>
</organism>
<dbReference type="GO" id="GO:0051082">
    <property type="term" value="F:unfolded protein binding"/>
    <property type="evidence" value="ECO:0007669"/>
    <property type="project" value="TreeGrafter"/>
</dbReference>
<evidence type="ECO:0000256" key="5">
    <source>
        <dbReference type="RuleBase" id="RU004478"/>
    </source>
</evidence>
<sequence length="202" mass="23467">MSKKRRIANKEIKLLDRDKKQTSLIASESFNLKQIEEQCQSVKMALEEKQRELKEQKEMFLRKLAECENSKKILKKETDLLLENANTRVLKEVLLVVDNFDRAIDAASLTEEKDKIIEGIRMIDKQFHQAFEKLGVKVYESKGERFDPSKHEAISVKTDAKMGDGVVLEEHQRGYMYQGKILRPAKVIVNKIDSENKEEIND</sequence>
<feature type="coiled-coil region" evidence="6">
    <location>
        <begin position="32"/>
        <end position="77"/>
    </location>
</feature>
<keyword evidence="3 4" id="KW-0346">Stress response</keyword>
<comment type="caution">
    <text evidence="7">The sequence shown here is derived from an EMBL/GenBank/DDBJ whole genome shotgun (WGS) entry which is preliminary data.</text>
</comment>
<dbReference type="InterPro" id="IPR009012">
    <property type="entry name" value="GrpE_head"/>
</dbReference>
<reference evidence="7 8" key="1">
    <citation type="journal article" date="2018" name="Nat. Biotechnol.">
        <title>A standardized bacterial taxonomy based on genome phylogeny substantially revises the tree of life.</title>
        <authorList>
            <person name="Parks D.H."/>
            <person name="Chuvochina M."/>
            <person name="Waite D.W."/>
            <person name="Rinke C."/>
            <person name="Skarshewski A."/>
            <person name="Chaumeil P.A."/>
            <person name="Hugenholtz P."/>
        </authorList>
    </citation>
    <scope>NUCLEOTIDE SEQUENCE [LARGE SCALE GENOMIC DNA]</scope>
    <source>
        <strain evidence="7">UBA9956</strain>
    </source>
</reference>
<evidence type="ECO:0000313" key="8">
    <source>
        <dbReference type="Proteomes" id="UP000264062"/>
    </source>
</evidence>
<comment type="subcellular location">
    <subcellularLocation>
        <location evidence="3">Cytoplasm</location>
    </subcellularLocation>
</comment>
<keyword evidence="6" id="KW-0175">Coiled coil</keyword>
<dbReference type="GO" id="GO:0005737">
    <property type="term" value="C:cytoplasm"/>
    <property type="evidence" value="ECO:0007669"/>
    <property type="project" value="UniProtKB-SubCell"/>
</dbReference>
<dbReference type="InterPro" id="IPR013805">
    <property type="entry name" value="GrpE_CC"/>
</dbReference>
<dbReference type="AlphaFoldDB" id="A0A350H9S3"/>
<dbReference type="EMBL" id="DMZY01000113">
    <property type="protein sequence ID" value="HAV92289.1"/>
    <property type="molecule type" value="Genomic_DNA"/>
</dbReference>
<comment type="subunit">
    <text evidence="3">Homodimer.</text>
</comment>
<dbReference type="Gene3D" id="2.30.22.10">
    <property type="entry name" value="Head domain of nucleotide exchange factor GrpE"/>
    <property type="match status" value="1"/>
</dbReference>
<dbReference type="PANTHER" id="PTHR21237">
    <property type="entry name" value="GRPE PROTEIN"/>
    <property type="match status" value="1"/>
</dbReference>
<evidence type="ECO:0000256" key="2">
    <source>
        <dbReference type="ARBA" id="ARBA00023186"/>
    </source>
</evidence>
<dbReference type="PANTHER" id="PTHR21237:SF23">
    <property type="entry name" value="GRPE PROTEIN HOMOLOG, MITOCHONDRIAL"/>
    <property type="match status" value="1"/>
</dbReference>
<dbReference type="SUPFAM" id="SSF58014">
    <property type="entry name" value="Coiled-coil domain of nucleotide exchange factor GrpE"/>
    <property type="match status" value="1"/>
</dbReference>